<proteinExistence type="predicted"/>
<reference evidence="1 2" key="1">
    <citation type="submission" date="2020-08" db="EMBL/GenBank/DDBJ databases">
        <title>Sequencing the genomes of 1000 actinobacteria strains.</title>
        <authorList>
            <person name="Klenk H.-P."/>
        </authorList>
    </citation>
    <scope>NUCLEOTIDE SEQUENCE [LARGE SCALE GENOMIC DNA]</scope>
    <source>
        <strain evidence="1 2">DSM 44936</strain>
    </source>
</reference>
<protein>
    <submittedName>
        <fullName evidence="1">Uncharacterized protein</fullName>
    </submittedName>
</protein>
<dbReference type="EMBL" id="JACHIU010000001">
    <property type="protein sequence ID" value="MBB6471610.1"/>
    <property type="molecule type" value="Genomic_DNA"/>
</dbReference>
<evidence type="ECO:0000313" key="1">
    <source>
        <dbReference type="EMBL" id="MBB6471610.1"/>
    </source>
</evidence>
<dbReference type="Gene3D" id="1.20.140.10">
    <property type="entry name" value="Butyryl-CoA Dehydrogenase, subunit A, domain 3"/>
    <property type="match status" value="1"/>
</dbReference>
<name>A0A7X0IAQ9_9ACTN</name>
<accession>A0A7X0IAQ9</accession>
<dbReference type="RefSeq" id="WP_281390305.1">
    <property type="nucleotide sequence ID" value="NZ_BAAALO010000055.1"/>
</dbReference>
<gene>
    <name evidence="1" type="ORF">BJ992_001041</name>
</gene>
<evidence type="ECO:0000313" key="2">
    <source>
        <dbReference type="Proteomes" id="UP000555564"/>
    </source>
</evidence>
<organism evidence="1 2">
    <name type="scientific">Sphaerisporangium rubeum</name>
    <dbReference type="NCBI Taxonomy" id="321317"/>
    <lineage>
        <taxon>Bacteria</taxon>
        <taxon>Bacillati</taxon>
        <taxon>Actinomycetota</taxon>
        <taxon>Actinomycetes</taxon>
        <taxon>Streptosporangiales</taxon>
        <taxon>Streptosporangiaceae</taxon>
        <taxon>Sphaerisporangium</taxon>
    </lineage>
</organism>
<keyword evidence="2" id="KW-1185">Reference proteome</keyword>
<comment type="caution">
    <text evidence="1">The sequence shown here is derived from an EMBL/GenBank/DDBJ whole genome shotgun (WGS) entry which is preliminary data.</text>
</comment>
<sequence>MTHVIGSERTHTPHDPVRWKIQHIGSYTLNGTRPPRHGVI</sequence>
<dbReference type="Proteomes" id="UP000555564">
    <property type="component" value="Unassembled WGS sequence"/>
</dbReference>
<dbReference type="AlphaFoldDB" id="A0A7X0IAQ9"/>